<dbReference type="InterPro" id="IPR044751">
    <property type="entry name" value="Ion_transp-like_CBS"/>
</dbReference>
<dbReference type="Pfam" id="PF03471">
    <property type="entry name" value="CorC_HlyC"/>
    <property type="match status" value="1"/>
</dbReference>
<evidence type="ECO:0000313" key="13">
    <source>
        <dbReference type="Proteomes" id="UP000245670"/>
    </source>
</evidence>
<proteinExistence type="predicted"/>
<feature type="transmembrane region" description="Helical" evidence="9">
    <location>
        <begin position="6"/>
        <end position="28"/>
    </location>
</feature>
<dbReference type="GO" id="GO:0005886">
    <property type="term" value="C:plasma membrane"/>
    <property type="evidence" value="ECO:0007669"/>
    <property type="project" value="TreeGrafter"/>
</dbReference>
<evidence type="ECO:0000256" key="6">
    <source>
        <dbReference type="ARBA" id="ARBA00023136"/>
    </source>
</evidence>
<dbReference type="GO" id="GO:0050660">
    <property type="term" value="F:flavin adenine dinucleotide binding"/>
    <property type="evidence" value="ECO:0007669"/>
    <property type="project" value="InterPro"/>
</dbReference>
<sequence length="421" mass="48672">MEVELIIILISIVFSAFFSGMEIAFVSANKLHIELEKKREGFIPKVLNRITQKSSKFITTMLVGNNISLVVYSYYMGKFLIDFLPLKNYNEFSVLLIQTIISTIVILITAEFLPKAIFRIYANEVLKIFAIPAYIFYVIFHFFSEFITIISDFFLRIFFKTNSDEQQTEFSKEELGNYISEQLETGNEHEEMDSEIQIFQNALEFHNLKAREVMVPRTEISAIEIHETVTNLKNTFIETGHSKVLVYKTSLDDVIGYVNAFELFKRPKTIKSILLPVEIVPESMMINDILNILMKKRKSVAIVVDEYGGTSGMITVEDIVEELFGEIEDEHDSQEYLDKKINDTTFHFSARLEIDYLNEEYELNIPKSEAYETLGGFIIEQTENIPEEKEVLEIEGFEIKILKISGAKIDEVSLEFKDNQD</sequence>
<evidence type="ECO:0000256" key="8">
    <source>
        <dbReference type="PROSITE-ProRule" id="PRU01193"/>
    </source>
</evidence>
<evidence type="ECO:0000256" key="2">
    <source>
        <dbReference type="ARBA" id="ARBA00022692"/>
    </source>
</evidence>
<dbReference type="RefSeq" id="WP_109405954.1">
    <property type="nucleotide sequence ID" value="NZ_QFFG01000007.1"/>
</dbReference>
<dbReference type="InterPro" id="IPR036318">
    <property type="entry name" value="FAD-bd_PCMH-like_sf"/>
</dbReference>
<feature type="transmembrane region" description="Helical" evidence="9">
    <location>
        <begin position="95"/>
        <end position="113"/>
    </location>
</feature>
<feature type="domain" description="CNNM transmembrane" evidence="11">
    <location>
        <begin position="1"/>
        <end position="192"/>
    </location>
</feature>
<dbReference type="SUPFAM" id="SSF54631">
    <property type="entry name" value="CBS-domain pair"/>
    <property type="match status" value="1"/>
</dbReference>
<feature type="transmembrane region" description="Helical" evidence="9">
    <location>
        <begin position="57"/>
        <end position="75"/>
    </location>
</feature>
<evidence type="ECO:0000259" key="11">
    <source>
        <dbReference type="PROSITE" id="PS51846"/>
    </source>
</evidence>
<feature type="transmembrane region" description="Helical" evidence="9">
    <location>
        <begin position="125"/>
        <end position="143"/>
    </location>
</feature>
<keyword evidence="3" id="KW-0677">Repeat</keyword>
<gene>
    <name evidence="12" type="ORF">DIS07_14320</name>
</gene>
<evidence type="ECO:0000256" key="3">
    <source>
        <dbReference type="ARBA" id="ARBA00022737"/>
    </source>
</evidence>
<dbReference type="InterPro" id="IPR005170">
    <property type="entry name" value="Transptr-assoc_dom"/>
</dbReference>
<accession>A0A2U2J739</accession>
<comment type="subcellular location">
    <subcellularLocation>
        <location evidence="1">Membrane</location>
        <topology evidence="1">Multi-pass membrane protein</topology>
    </subcellularLocation>
</comment>
<organism evidence="12 13">
    <name type="scientific">Polaribacter aquimarinus</name>
    <dbReference type="NCBI Taxonomy" id="2100726"/>
    <lineage>
        <taxon>Bacteria</taxon>
        <taxon>Pseudomonadati</taxon>
        <taxon>Bacteroidota</taxon>
        <taxon>Flavobacteriia</taxon>
        <taxon>Flavobacteriales</taxon>
        <taxon>Flavobacteriaceae</taxon>
    </lineage>
</organism>
<evidence type="ECO:0000313" key="12">
    <source>
        <dbReference type="EMBL" id="PWG04137.1"/>
    </source>
</evidence>
<dbReference type="AlphaFoldDB" id="A0A2U2J739"/>
<dbReference type="PROSITE" id="PS51371">
    <property type="entry name" value="CBS"/>
    <property type="match status" value="1"/>
</dbReference>
<protein>
    <submittedName>
        <fullName evidence="12">Hemolysin</fullName>
    </submittedName>
</protein>
<dbReference type="Proteomes" id="UP000245670">
    <property type="component" value="Unassembled WGS sequence"/>
</dbReference>
<dbReference type="EMBL" id="QFFG01000007">
    <property type="protein sequence ID" value="PWG04137.1"/>
    <property type="molecule type" value="Genomic_DNA"/>
</dbReference>
<name>A0A2U2J739_9FLAO</name>
<keyword evidence="6 8" id="KW-0472">Membrane</keyword>
<dbReference type="InterPro" id="IPR000644">
    <property type="entry name" value="CBS_dom"/>
</dbReference>
<dbReference type="PANTHER" id="PTHR22777:SF17">
    <property type="entry name" value="UPF0053 PROTEIN SLL0260"/>
    <property type="match status" value="1"/>
</dbReference>
<evidence type="ECO:0000256" key="7">
    <source>
        <dbReference type="PROSITE-ProRule" id="PRU00703"/>
    </source>
</evidence>
<dbReference type="SMART" id="SM01091">
    <property type="entry name" value="CorC_HlyC"/>
    <property type="match status" value="1"/>
</dbReference>
<evidence type="ECO:0000256" key="4">
    <source>
        <dbReference type="ARBA" id="ARBA00022989"/>
    </source>
</evidence>
<dbReference type="Pfam" id="PF01595">
    <property type="entry name" value="CNNM"/>
    <property type="match status" value="1"/>
</dbReference>
<dbReference type="CDD" id="cd04590">
    <property type="entry name" value="CBS_pair_CorC_HlyC_assoc"/>
    <property type="match status" value="1"/>
</dbReference>
<dbReference type="Pfam" id="PF00571">
    <property type="entry name" value="CBS"/>
    <property type="match status" value="1"/>
</dbReference>
<keyword evidence="2 8" id="KW-0812">Transmembrane</keyword>
<dbReference type="SUPFAM" id="SSF56176">
    <property type="entry name" value="FAD-binding/transporter-associated domain-like"/>
    <property type="match status" value="1"/>
</dbReference>
<dbReference type="PANTHER" id="PTHR22777">
    <property type="entry name" value="HEMOLYSIN-RELATED"/>
    <property type="match status" value="1"/>
</dbReference>
<dbReference type="PROSITE" id="PS51846">
    <property type="entry name" value="CNNM"/>
    <property type="match status" value="1"/>
</dbReference>
<dbReference type="InterPro" id="IPR016169">
    <property type="entry name" value="FAD-bd_PCMH_sub2"/>
</dbReference>
<dbReference type="InterPro" id="IPR046342">
    <property type="entry name" value="CBS_dom_sf"/>
</dbReference>
<evidence type="ECO:0000256" key="1">
    <source>
        <dbReference type="ARBA" id="ARBA00004141"/>
    </source>
</evidence>
<evidence type="ECO:0000256" key="9">
    <source>
        <dbReference type="SAM" id="Phobius"/>
    </source>
</evidence>
<keyword evidence="5 7" id="KW-0129">CBS domain</keyword>
<evidence type="ECO:0000256" key="5">
    <source>
        <dbReference type="ARBA" id="ARBA00023122"/>
    </source>
</evidence>
<comment type="caution">
    <text evidence="12">The sequence shown here is derived from an EMBL/GenBank/DDBJ whole genome shotgun (WGS) entry which is preliminary data.</text>
</comment>
<dbReference type="Gene3D" id="3.10.580.10">
    <property type="entry name" value="CBS-domain"/>
    <property type="match status" value="1"/>
</dbReference>
<evidence type="ECO:0000259" key="10">
    <source>
        <dbReference type="PROSITE" id="PS51371"/>
    </source>
</evidence>
<keyword evidence="4 8" id="KW-1133">Transmembrane helix</keyword>
<dbReference type="OrthoDB" id="9798188at2"/>
<dbReference type="Gene3D" id="3.30.465.10">
    <property type="match status" value="1"/>
</dbReference>
<feature type="domain" description="CBS" evidence="10">
    <location>
        <begin position="270"/>
        <end position="333"/>
    </location>
</feature>
<keyword evidence="13" id="KW-1185">Reference proteome</keyword>
<dbReference type="InterPro" id="IPR002550">
    <property type="entry name" value="CNNM"/>
</dbReference>
<reference evidence="12 13" key="1">
    <citation type="submission" date="2018-05" db="EMBL/GenBank/DDBJ databases">
        <title>Polaribacter aquimarinus sp. nov., isolated from sediment in a sediment of sea.</title>
        <authorList>
            <person name="Lu D."/>
        </authorList>
    </citation>
    <scope>NUCLEOTIDE SEQUENCE [LARGE SCALE GENOMIC DNA]</scope>
    <source>
        <strain evidence="12 13">ZY113</strain>
    </source>
</reference>